<sequence length="86" mass="9293">MSSTITEKVKNRVVSVTVNRKPVDLPDKHVTGRVIKESAIAQGVAIGLDFQLSEKKGAKFHPVADTDTITVQNGDEFRAVTGEDNS</sequence>
<organism evidence="2 3">
    <name type="scientific">Microbacterium rhizomatis</name>
    <dbReference type="NCBI Taxonomy" id="1631477"/>
    <lineage>
        <taxon>Bacteria</taxon>
        <taxon>Bacillati</taxon>
        <taxon>Actinomycetota</taxon>
        <taxon>Actinomycetes</taxon>
        <taxon>Micrococcales</taxon>
        <taxon>Microbacteriaceae</taxon>
        <taxon>Microbacterium</taxon>
    </lineage>
</organism>
<keyword evidence="3" id="KW-1185">Reference proteome</keyword>
<evidence type="ECO:0000313" key="3">
    <source>
        <dbReference type="Proteomes" id="UP000325827"/>
    </source>
</evidence>
<dbReference type="OrthoDB" id="8256314at2"/>
<dbReference type="EMBL" id="VYSA01000005">
    <property type="protein sequence ID" value="KAA9105521.1"/>
    <property type="molecule type" value="Genomic_DNA"/>
</dbReference>
<accession>A0A5J5J010</accession>
<reference evidence="3" key="1">
    <citation type="submission" date="2019-09" db="EMBL/GenBank/DDBJ databases">
        <title>Mumia zhuanghuii sp. nov. isolated from the intestinal contents of plateau pika (Ochotona curzoniae) in the Qinghai-Tibet plateau of China.</title>
        <authorList>
            <person name="Tian Z."/>
        </authorList>
    </citation>
    <scope>NUCLEOTIDE SEQUENCE [LARGE SCALE GENOMIC DNA]</scope>
    <source>
        <strain evidence="3">JCM 30598</strain>
    </source>
</reference>
<dbReference type="AlphaFoldDB" id="A0A5J5J010"/>
<evidence type="ECO:0000313" key="2">
    <source>
        <dbReference type="EMBL" id="KAA9105521.1"/>
    </source>
</evidence>
<proteinExistence type="predicted"/>
<name>A0A5J5J010_9MICO</name>
<gene>
    <name evidence="2" type="ORF">F6B43_17240</name>
</gene>
<dbReference type="RefSeq" id="WP_150450253.1">
    <property type="nucleotide sequence ID" value="NZ_VYSA01000005.1"/>
</dbReference>
<evidence type="ECO:0000259" key="1">
    <source>
        <dbReference type="Pfam" id="PF14452"/>
    </source>
</evidence>
<protein>
    <recommendedName>
        <fullName evidence="1">Multi-ubiquitin domain-containing protein</fullName>
    </recommendedName>
</protein>
<dbReference type="Pfam" id="PF14452">
    <property type="entry name" value="Multi_ubiq"/>
    <property type="match status" value="1"/>
</dbReference>
<dbReference type="Proteomes" id="UP000325827">
    <property type="component" value="Unassembled WGS sequence"/>
</dbReference>
<comment type="caution">
    <text evidence="2">The sequence shown here is derived from an EMBL/GenBank/DDBJ whole genome shotgun (WGS) entry which is preliminary data.</text>
</comment>
<dbReference type="InterPro" id="IPR027802">
    <property type="entry name" value="Multi-ubiquitin_dom"/>
</dbReference>
<feature type="domain" description="Multi-ubiquitin" evidence="1">
    <location>
        <begin position="15"/>
        <end position="77"/>
    </location>
</feature>